<feature type="transmembrane region" description="Helical" evidence="1">
    <location>
        <begin position="50"/>
        <end position="71"/>
    </location>
</feature>
<keyword evidence="3" id="KW-1185">Reference proteome</keyword>
<feature type="transmembrane region" description="Helical" evidence="1">
    <location>
        <begin position="136"/>
        <end position="156"/>
    </location>
</feature>
<sequence length="389" mass="41216">MEPERRESRDPTAGIAARATPFELLFDLVFVFTITQVTHVVTHEPDAVGIYRAVVLLALVYCIYDGYIWLMNQAPPAGAVTRVVLLVAMAGFLIVAVAIPTAFEDGQWTFSITLLAVILIHHVLFVVVGSPANAGGILRTGPFNLVAAIILVVSGLIGESGAAWLFPLALAVILASVLSNRRGGFDLRASHLIERHGLLMIIAFGESIVTVGATLTTQSLDLSSLTAASLIVGVVGGLWWTYFFTGDLARTEQRVQERDATRRGTLAITAFYGDHLGMMIGLVLFAAGSGLSVGEADHGHSVDAGTLAGIGVAIFFFSQALYRVELRLGHAASRLVGGLVAVAIGIWSVLIDPLTELALLLTTVAGVVAWAPLLSALSKRRSKARQPTS</sequence>
<name>A0ABY5M6I4_9ACTN</name>
<dbReference type="PANTHER" id="PTHR36840">
    <property type="entry name" value="BLL5714 PROTEIN"/>
    <property type="match status" value="1"/>
</dbReference>
<feature type="transmembrane region" description="Helical" evidence="1">
    <location>
        <begin position="307"/>
        <end position="324"/>
    </location>
</feature>
<evidence type="ECO:0000256" key="1">
    <source>
        <dbReference type="SAM" id="Phobius"/>
    </source>
</evidence>
<feature type="transmembrane region" description="Helical" evidence="1">
    <location>
        <begin position="357"/>
        <end position="377"/>
    </location>
</feature>
<reference evidence="2 3" key="1">
    <citation type="submission" date="2022-08" db="EMBL/GenBank/DDBJ databases">
        <title>novel species in genus Aeromicrobium.</title>
        <authorList>
            <person name="Ye L."/>
        </authorList>
    </citation>
    <scope>NUCLEOTIDE SEQUENCE [LARGE SCALE GENOMIC DNA]</scope>
    <source>
        <strain evidence="3">zg-Y1379</strain>
    </source>
</reference>
<feature type="transmembrane region" description="Helical" evidence="1">
    <location>
        <begin position="265"/>
        <end position="287"/>
    </location>
</feature>
<keyword evidence="1" id="KW-0472">Membrane</keyword>
<dbReference type="InterPro" id="IPR010640">
    <property type="entry name" value="Low_temperature_requirement_A"/>
</dbReference>
<dbReference type="EMBL" id="CP102173">
    <property type="protein sequence ID" value="UUP12681.1"/>
    <property type="molecule type" value="Genomic_DNA"/>
</dbReference>
<dbReference type="Proteomes" id="UP001316184">
    <property type="component" value="Chromosome"/>
</dbReference>
<feature type="transmembrane region" description="Helical" evidence="1">
    <location>
        <begin position="162"/>
        <end position="178"/>
    </location>
</feature>
<feature type="transmembrane region" description="Helical" evidence="1">
    <location>
        <begin position="109"/>
        <end position="129"/>
    </location>
</feature>
<accession>A0ABY5M6I4</accession>
<evidence type="ECO:0000313" key="3">
    <source>
        <dbReference type="Proteomes" id="UP001316184"/>
    </source>
</evidence>
<dbReference type="Pfam" id="PF06772">
    <property type="entry name" value="LtrA"/>
    <property type="match status" value="1"/>
</dbReference>
<dbReference type="PANTHER" id="PTHR36840:SF1">
    <property type="entry name" value="BLL5714 PROTEIN"/>
    <property type="match status" value="1"/>
</dbReference>
<feature type="transmembrane region" description="Helical" evidence="1">
    <location>
        <begin position="198"/>
        <end position="216"/>
    </location>
</feature>
<dbReference type="RefSeq" id="WP_232400216.1">
    <property type="nucleotide sequence ID" value="NZ_CP102173.1"/>
</dbReference>
<feature type="transmembrane region" description="Helical" evidence="1">
    <location>
        <begin position="83"/>
        <end position="103"/>
    </location>
</feature>
<evidence type="ECO:0000313" key="2">
    <source>
        <dbReference type="EMBL" id="UUP12681.1"/>
    </source>
</evidence>
<proteinExistence type="predicted"/>
<gene>
    <name evidence="2" type="ORF">NQV15_12540</name>
</gene>
<keyword evidence="1" id="KW-0812">Transmembrane</keyword>
<feature type="transmembrane region" description="Helical" evidence="1">
    <location>
        <begin position="222"/>
        <end position="244"/>
    </location>
</feature>
<protein>
    <submittedName>
        <fullName evidence="2">Low temperature requirement protein A</fullName>
    </submittedName>
</protein>
<feature type="transmembrane region" description="Helical" evidence="1">
    <location>
        <begin position="331"/>
        <end position="351"/>
    </location>
</feature>
<organism evidence="2 3">
    <name type="scientific">Aeromicrobium wangtongii</name>
    <dbReference type="NCBI Taxonomy" id="2969247"/>
    <lineage>
        <taxon>Bacteria</taxon>
        <taxon>Bacillati</taxon>
        <taxon>Actinomycetota</taxon>
        <taxon>Actinomycetes</taxon>
        <taxon>Propionibacteriales</taxon>
        <taxon>Nocardioidaceae</taxon>
        <taxon>Aeromicrobium</taxon>
    </lineage>
</organism>
<keyword evidence="1" id="KW-1133">Transmembrane helix</keyword>
<feature type="transmembrane region" description="Helical" evidence="1">
    <location>
        <begin position="21"/>
        <end position="38"/>
    </location>
</feature>